<dbReference type="InterPro" id="IPR036388">
    <property type="entry name" value="WH-like_DNA-bd_sf"/>
</dbReference>
<evidence type="ECO:0000313" key="9">
    <source>
        <dbReference type="EMBL" id="QOY91996.1"/>
    </source>
</evidence>
<keyword evidence="7" id="KW-0479">Metal-binding</keyword>
<dbReference type="KEGG" id="pfer:IRI77_13040"/>
<keyword evidence="6" id="KW-0804">Transcription</keyword>
<feature type="binding site" evidence="8">
    <location>
        <position position="110"/>
    </location>
    <ligand>
        <name>Fe cation</name>
        <dbReference type="ChEBI" id="CHEBI:24875"/>
    </ligand>
</feature>
<evidence type="ECO:0000256" key="4">
    <source>
        <dbReference type="ARBA" id="ARBA00023015"/>
    </source>
</evidence>
<dbReference type="AlphaFoldDB" id="A0A7S7NY90"/>
<dbReference type="InterPro" id="IPR002481">
    <property type="entry name" value="FUR"/>
</dbReference>
<feature type="binding site" evidence="7">
    <location>
        <position position="121"/>
    </location>
    <ligand>
        <name>Zn(2+)</name>
        <dbReference type="ChEBI" id="CHEBI:29105"/>
    </ligand>
</feature>
<feature type="binding site" evidence="7">
    <location>
        <position position="81"/>
    </location>
    <ligand>
        <name>Zn(2+)</name>
        <dbReference type="ChEBI" id="CHEBI:29105"/>
    </ligand>
</feature>
<evidence type="ECO:0000256" key="8">
    <source>
        <dbReference type="PIRSR" id="PIRSR602481-2"/>
    </source>
</evidence>
<dbReference type="GO" id="GO:0003700">
    <property type="term" value="F:DNA-binding transcription factor activity"/>
    <property type="evidence" value="ECO:0007669"/>
    <property type="project" value="InterPro"/>
</dbReference>
<dbReference type="GO" id="GO:0008270">
    <property type="term" value="F:zinc ion binding"/>
    <property type="evidence" value="ECO:0007669"/>
    <property type="project" value="TreeGrafter"/>
</dbReference>
<dbReference type="InterPro" id="IPR036390">
    <property type="entry name" value="WH_DNA-bd_sf"/>
</dbReference>
<dbReference type="PANTHER" id="PTHR33202:SF22">
    <property type="entry name" value="HYDROGEN PEROXIDE SENSITIVE REPRESSOR"/>
    <property type="match status" value="1"/>
</dbReference>
<keyword evidence="4" id="KW-0805">Transcription regulation</keyword>
<feature type="binding site" evidence="7">
    <location>
        <position position="118"/>
    </location>
    <ligand>
        <name>Zn(2+)</name>
        <dbReference type="ChEBI" id="CHEBI:29105"/>
    </ligand>
</feature>
<dbReference type="EMBL" id="CP063849">
    <property type="protein sequence ID" value="QOY91996.1"/>
    <property type="molecule type" value="Genomic_DNA"/>
</dbReference>
<evidence type="ECO:0000256" key="5">
    <source>
        <dbReference type="ARBA" id="ARBA00023125"/>
    </source>
</evidence>
<evidence type="ECO:0000256" key="2">
    <source>
        <dbReference type="ARBA" id="ARBA00022491"/>
    </source>
</evidence>
<keyword evidence="10" id="KW-1185">Reference proteome</keyword>
<keyword evidence="2" id="KW-0678">Repressor</keyword>
<reference evidence="9 10" key="1">
    <citation type="submission" date="2020-10" db="EMBL/GenBank/DDBJ databases">
        <title>Complete genome sequence of Paludibaculum fermentans P105T, a facultatively anaerobic acidobacterium capable of dissimilatory Fe(III) reduction.</title>
        <authorList>
            <person name="Dedysh S.N."/>
            <person name="Beletsky A.V."/>
            <person name="Kulichevskaya I.S."/>
            <person name="Mardanov A.V."/>
            <person name="Ravin N.V."/>
        </authorList>
    </citation>
    <scope>NUCLEOTIDE SEQUENCE [LARGE SCALE GENOMIC DNA]</scope>
    <source>
        <strain evidence="9 10">P105</strain>
    </source>
</reference>
<accession>A0A7S7NY90</accession>
<dbReference type="InterPro" id="IPR043135">
    <property type="entry name" value="Fur_C"/>
</dbReference>
<keyword evidence="8" id="KW-0408">Iron</keyword>
<organism evidence="9 10">
    <name type="scientific">Paludibaculum fermentans</name>
    <dbReference type="NCBI Taxonomy" id="1473598"/>
    <lineage>
        <taxon>Bacteria</taxon>
        <taxon>Pseudomonadati</taxon>
        <taxon>Acidobacteriota</taxon>
        <taxon>Terriglobia</taxon>
        <taxon>Bryobacterales</taxon>
        <taxon>Bryobacteraceae</taxon>
        <taxon>Paludibaculum</taxon>
    </lineage>
</organism>
<evidence type="ECO:0000256" key="6">
    <source>
        <dbReference type="ARBA" id="ARBA00023163"/>
    </source>
</evidence>
<dbReference type="PANTHER" id="PTHR33202">
    <property type="entry name" value="ZINC UPTAKE REGULATION PROTEIN"/>
    <property type="match status" value="1"/>
</dbReference>
<name>A0A7S7NY90_PALFE</name>
<gene>
    <name evidence="9" type="ORF">IRI77_13040</name>
</gene>
<dbReference type="GO" id="GO:1900376">
    <property type="term" value="P:regulation of secondary metabolite biosynthetic process"/>
    <property type="evidence" value="ECO:0007669"/>
    <property type="project" value="TreeGrafter"/>
</dbReference>
<keyword evidence="5" id="KW-0238">DNA-binding</keyword>
<evidence type="ECO:0000256" key="1">
    <source>
        <dbReference type="ARBA" id="ARBA00007957"/>
    </source>
</evidence>
<evidence type="ECO:0000256" key="7">
    <source>
        <dbReference type="PIRSR" id="PIRSR602481-1"/>
    </source>
</evidence>
<dbReference type="Pfam" id="PF01475">
    <property type="entry name" value="FUR"/>
    <property type="match status" value="1"/>
</dbReference>
<sequence length="127" mass="13971">MTRNTRQKAAIREAFEHADRPLSTDEVLAIAQTAVDGLGIATVYRNIKALVDEQWLMVVELPGEAPRYEISGKAHHHHFRCDKCGRVFELHGCVPAIEALAAPGFLVRTHEVVLYGLCVECGQPPAA</sequence>
<dbReference type="GO" id="GO:0000976">
    <property type="term" value="F:transcription cis-regulatory region binding"/>
    <property type="evidence" value="ECO:0007669"/>
    <property type="project" value="TreeGrafter"/>
</dbReference>
<dbReference type="Proteomes" id="UP000593892">
    <property type="component" value="Chromosome"/>
</dbReference>
<comment type="cofactor">
    <cofactor evidence="8">
        <name>Mn(2+)</name>
        <dbReference type="ChEBI" id="CHEBI:29035"/>
    </cofactor>
    <cofactor evidence="8">
        <name>Fe(2+)</name>
        <dbReference type="ChEBI" id="CHEBI:29033"/>
    </cofactor>
    <text evidence="8">Binds 1 Mn(2+) or Fe(2+) ion per subunit.</text>
</comment>
<protein>
    <submittedName>
        <fullName evidence="9">Transcriptional repressor</fullName>
    </submittedName>
</protein>
<dbReference type="SUPFAM" id="SSF46785">
    <property type="entry name" value="Winged helix' DNA-binding domain"/>
    <property type="match status" value="1"/>
</dbReference>
<dbReference type="CDD" id="cd07153">
    <property type="entry name" value="Fur_like"/>
    <property type="match status" value="1"/>
</dbReference>
<feature type="binding site" evidence="8">
    <location>
        <position position="75"/>
    </location>
    <ligand>
        <name>Fe cation</name>
        <dbReference type="ChEBI" id="CHEBI:24875"/>
    </ligand>
</feature>
<dbReference type="Gene3D" id="1.10.10.10">
    <property type="entry name" value="Winged helix-like DNA-binding domain superfamily/Winged helix DNA-binding domain"/>
    <property type="match status" value="1"/>
</dbReference>
<dbReference type="Gene3D" id="3.30.1490.190">
    <property type="match status" value="1"/>
</dbReference>
<comment type="similarity">
    <text evidence="1">Belongs to the Fur family.</text>
</comment>
<dbReference type="GO" id="GO:0045892">
    <property type="term" value="P:negative regulation of DNA-templated transcription"/>
    <property type="evidence" value="ECO:0007669"/>
    <property type="project" value="TreeGrafter"/>
</dbReference>
<evidence type="ECO:0000313" key="10">
    <source>
        <dbReference type="Proteomes" id="UP000593892"/>
    </source>
</evidence>
<comment type="cofactor">
    <cofactor evidence="7">
        <name>Zn(2+)</name>
        <dbReference type="ChEBI" id="CHEBI:29105"/>
    </cofactor>
    <text evidence="7">Binds 1 zinc ion per subunit.</text>
</comment>
<evidence type="ECO:0000256" key="3">
    <source>
        <dbReference type="ARBA" id="ARBA00022833"/>
    </source>
</evidence>
<proteinExistence type="inferred from homology"/>
<keyword evidence="3 7" id="KW-0862">Zinc</keyword>
<feature type="binding site" evidence="7">
    <location>
        <position position="84"/>
    </location>
    <ligand>
        <name>Zn(2+)</name>
        <dbReference type="ChEBI" id="CHEBI:29105"/>
    </ligand>
</feature>